<organism evidence="2 3">
    <name type="scientific">Streptococcus suis</name>
    <dbReference type="NCBI Taxonomy" id="1307"/>
    <lineage>
        <taxon>Bacteria</taxon>
        <taxon>Bacillati</taxon>
        <taxon>Bacillota</taxon>
        <taxon>Bacilli</taxon>
        <taxon>Lactobacillales</taxon>
        <taxon>Streptococcaceae</taxon>
        <taxon>Streptococcus</taxon>
    </lineage>
</organism>
<feature type="chain" id="PRO_5038938429" description="DUF885 domain-containing protein" evidence="1">
    <location>
        <begin position="23"/>
        <end position="235"/>
    </location>
</feature>
<sequence>MKNQLKSKAVAILHAQAIPALALITMIGMAGTTATIHADTQAANMPVESAQFNGYYDFLFPQTTETLTLAQELRADLEDRISEVEKRASYSPEVTSQADELRVKVQQLDFVWGSKDDLIQIYEMILQDIAIWKAQVEDHGLNPIDDYPYLDGDIIPLRRTPEFYELRDELKADLESRITEIENLESRRGYWTPKANDFRNQVMQLDYHHIEKPLIREYERILRNLANWRTQVNES</sequence>
<evidence type="ECO:0008006" key="4">
    <source>
        <dbReference type="Google" id="ProtNLM"/>
    </source>
</evidence>
<reference evidence="2 3" key="1">
    <citation type="submission" date="2016-02" db="EMBL/GenBank/DDBJ databases">
        <authorList>
            <consortium name="Pathogen Informatics"/>
        </authorList>
    </citation>
    <scope>NUCLEOTIDE SEQUENCE [LARGE SCALE GENOMIC DNA]</scope>
    <source>
        <strain evidence="2 3">LSS48</strain>
    </source>
</reference>
<dbReference type="EMBL" id="FIGO01000021">
    <property type="protein sequence ID" value="CYV15954.1"/>
    <property type="molecule type" value="Genomic_DNA"/>
</dbReference>
<name>A0A0Z8HKB1_STRSU</name>
<protein>
    <recommendedName>
        <fullName evidence="4">DUF885 domain-containing protein</fullName>
    </recommendedName>
</protein>
<evidence type="ECO:0000313" key="2">
    <source>
        <dbReference type="EMBL" id="CYV15954.1"/>
    </source>
</evidence>
<dbReference type="AlphaFoldDB" id="A0A0Z8HKB1"/>
<dbReference type="Proteomes" id="UP000073485">
    <property type="component" value="Unassembled WGS sequence"/>
</dbReference>
<evidence type="ECO:0000256" key="1">
    <source>
        <dbReference type="SAM" id="SignalP"/>
    </source>
</evidence>
<accession>A0A0Z8HKB1</accession>
<feature type="signal peptide" evidence="1">
    <location>
        <begin position="1"/>
        <end position="22"/>
    </location>
</feature>
<gene>
    <name evidence="2" type="ORF">ERS132410_02134</name>
</gene>
<keyword evidence="1" id="KW-0732">Signal</keyword>
<dbReference type="RefSeq" id="WP_044693956.1">
    <property type="nucleotide sequence ID" value="NZ_CEER01000036.1"/>
</dbReference>
<evidence type="ECO:0000313" key="3">
    <source>
        <dbReference type="Proteomes" id="UP000073485"/>
    </source>
</evidence>
<proteinExistence type="predicted"/>